<evidence type="ECO:0000313" key="3">
    <source>
        <dbReference type="EMBL" id="KFA94093.1"/>
    </source>
</evidence>
<evidence type="ECO:0008006" key="5">
    <source>
        <dbReference type="Google" id="ProtNLM"/>
    </source>
</evidence>
<proteinExistence type="predicted"/>
<reference evidence="3 4" key="1">
    <citation type="submission" date="2014-07" db="EMBL/GenBank/DDBJ databases">
        <title>Draft Genome Sequence of Gephyronic Acid Producer, Cystobacter violaceus Strain Cb vi76.</title>
        <authorList>
            <person name="Stevens D.C."/>
            <person name="Young J."/>
            <person name="Carmichael R."/>
            <person name="Tan J."/>
            <person name="Taylor R.E."/>
        </authorList>
    </citation>
    <scope>NUCLEOTIDE SEQUENCE [LARGE SCALE GENOMIC DNA]</scope>
    <source>
        <strain evidence="3 4">Cb vi76</strain>
    </source>
</reference>
<gene>
    <name evidence="3" type="ORF">Q664_04795</name>
</gene>
<protein>
    <recommendedName>
        <fullName evidence="5">DUF2381 family protein</fullName>
    </recommendedName>
</protein>
<dbReference type="Pfam" id="PF09544">
    <property type="entry name" value="DUF2381"/>
    <property type="match status" value="1"/>
</dbReference>
<sequence>MSSTALLGLALLASPTDAAEQVPLPTCEAGTRYIELYADAPSNPPEVCIRPELTLNLLFDATLARVVVEGRERFRRVKVVDDTLMLVASEALHDGERVRVTVYFEDGATPSSATFVLVVHPSQAERQVEVSRHERTVASLRQGEQQARAEVQQCREEKARLQAECSRQVGLTGLIENGWLDEKDIVAKVITLNVTQRPGNSLVARKVISYRAVGPKGRGRVAVKVELRNTGTVPWTPTAAALVGSKREALTGLTVWPLEPIPPGRFQSITVEMNAAESEARGTYTLKLWGEQGGAEGMTLDGVTFP</sequence>
<evidence type="ECO:0000256" key="2">
    <source>
        <dbReference type="SAM" id="SignalP"/>
    </source>
</evidence>
<feature type="coiled-coil region" evidence="1">
    <location>
        <begin position="137"/>
        <end position="164"/>
    </location>
</feature>
<organism evidence="3 4">
    <name type="scientific">Archangium violaceum Cb vi76</name>
    <dbReference type="NCBI Taxonomy" id="1406225"/>
    <lineage>
        <taxon>Bacteria</taxon>
        <taxon>Pseudomonadati</taxon>
        <taxon>Myxococcota</taxon>
        <taxon>Myxococcia</taxon>
        <taxon>Myxococcales</taxon>
        <taxon>Cystobacterineae</taxon>
        <taxon>Archangiaceae</taxon>
        <taxon>Archangium</taxon>
    </lineage>
</organism>
<feature type="chain" id="PRO_5001781830" description="DUF2381 family protein" evidence="2">
    <location>
        <begin position="19"/>
        <end position="306"/>
    </location>
</feature>
<keyword evidence="2" id="KW-0732">Signal</keyword>
<keyword evidence="1" id="KW-0175">Coiled coil</keyword>
<feature type="signal peptide" evidence="2">
    <location>
        <begin position="1"/>
        <end position="18"/>
    </location>
</feature>
<accession>A0A084T058</accession>
<dbReference type="InterPro" id="IPR011754">
    <property type="entry name" value="Mxa_paralog_2268"/>
</dbReference>
<dbReference type="NCBIfam" id="TIGR02268">
    <property type="entry name" value="Myxococcus xanthus paralogous family TIGR02268"/>
    <property type="match status" value="1"/>
</dbReference>
<name>A0A084T058_9BACT</name>
<evidence type="ECO:0000256" key="1">
    <source>
        <dbReference type="SAM" id="Coils"/>
    </source>
</evidence>
<dbReference type="EMBL" id="JPMI01000026">
    <property type="protein sequence ID" value="KFA94093.1"/>
    <property type="molecule type" value="Genomic_DNA"/>
</dbReference>
<dbReference type="Proteomes" id="UP000028547">
    <property type="component" value="Unassembled WGS sequence"/>
</dbReference>
<evidence type="ECO:0000313" key="4">
    <source>
        <dbReference type="Proteomes" id="UP000028547"/>
    </source>
</evidence>
<comment type="caution">
    <text evidence="3">The sequence shown here is derived from an EMBL/GenBank/DDBJ whole genome shotgun (WGS) entry which is preliminary data.</text>
</comment>
<dbReference type="AlphaFoldDB" id="A0A084T058"/>